<dbReference type="InterPro" id="IPR003591">
    <property type="entry name" value="Leu-rich_rpt_typical-subtyp"/>
</dbReference>
<feature type="region of interest" description="Disordered" evidence="3">
    <location>
        <begin position="419"/>
        <end position="451"/>
    </location>
</feature>
<reference evidence="4 5" key="1">
    <citation type="journal article" date="2021" name="MBio">
        <title>A New Model Trypanosomatid, Novymonas esmeraldas: Genomic Perception of Its 'Candidatus Pandoraea novymonadis' Endosymbiont.</title>
        <authorList>
            <person name="Zakharova A."/>
            <person name="Saura A."/>
            <person name="Butenko A."/>
            <person name="Podesvova L."/>
            <person name="Warmusova S."/>
            <person name="Kostygov A.Y."/>
            <person name="Nenarokova A."/>
            <person name="Lukes J."/>
            <person name="Opperdoes F.R."/>
            <person name="Yurchenko V."/>
        </authorList>
    </citation>
    <scope>NUCLEOTIDE SEQUENCE [LARGE SCALE GENOMIC DNA]</scope>
    <source>
        <strain evidence="4 5">E262AT.01</strain>
    </source>
</reference>
<dbReference type="SMART" id="SM00369">
    <property type="entry name" value="LRR_TYP"/>
    <property type="match status" value="2"/>
</dbReference>
<sequence length="1302" mass="130559">MRTRNQQRYYGILHREDGTHATARRCGSAPATTQASGGGGGATASTARFTVSVCTGGGVAGDTAGASVCDPLTDLGLSAATAPALVEYVCTHRGFTALHHNFLRLEHLRCLVVDHNAFSTLHNLVLPPPHAAASPDALLIAASPADRCPLPAPPLYRGCRRLTHLHATHNRLRDIAADTDIPRLPLLEHLSLAHNKLTDLDKVLRALRRLRNLSFLDLRDNPVTGEPRYRERCVAALPQVEVLDCQSVTATERAAAAAVARLQRRSRDGKPRHTAAAAATTTTMMSTSGGGPAAVGGERPGTCPGAARAGHGGTRVPFAKSITVRDLDRHYHDYLRQRRLAEELVAQSTAAARHHHEETWRSFHAMWALAQPGMPLSADSWQRTSAVAAAAAAAAAPELGDGEGERREAQSFVLLAAPGTRAPPLSTSSGGASTASSPLRAGRKATTNPFGSIATTTATAATTPTSAAGAGNRAAAAAAAVALLTVDVPLDRLQLPSTPAASAAGSPVSTRSPLSSAATRGGAAPPISTAAAMAASSRGVLPTLHDSVYFRAVRGDAPVVVATPNTCGGGGAAAAVGGTTVASSALLPTGAPPPPAVSRLLPVDMPAPDRLATLRSALQASSVVVRAAAAAAVAAAAGATASRPGTSGPSAMASMPAPAAPAAAAAAATLERSTGGRRYGAPSPASTATTAAAAAAASMNITVDYGTLRTIQEAQYAVVPPPWEKGDAVAAIAPQLTTPTATSPTTHDIGSVSATTEQQEALAEVLVLLHDVYSLDELQALEGEYGGADLLRLLPLREWSAIGTETGTGDTVGTAVAARQAMSALSRPGSGGSAPGGGGGGGRGPADRKRSIMVRPATHGGGAAGGTAGARGGGGSVADPVSGSTSAAAVAALAAARTALAVDPAQVWQLLTGPFVVAGATTATASATAAATAGVVVTLSRAAAGDGRAASTSPAAKSGGPGTTNTTTTTVAATAPGGATGTGSGSAASASSTAAGSGASATAAAAPAASLQDPEAVQHLVRPIGPYEPHVLGPLLALLRAPVSEQQVRPMCAALAARHALQAHITAAATAMVTAVAADPLPRSASAGARAKKESLSLPSSAEESAGADAKRKRNARSPTPALHTAAAAGATPSSAPSLPSAPGPHTRFAGRTAQAQLLQQQQQQQQQQLQRQSVDTQLTLTAVLTALLFSPAFIATRITHLEAKLARVAATATTGVIAVAERTGQRRGLTFADNTSPGKDGNAAALSRLFHRVQAIKAHAARMHAATSTSQTHDDDDNDDADGALRLLSPMQVLTAYTGRQ</sequence>
<comment type="caution">
    <text evidence="4">The sequence shown here is derived from an EMBL/GenBank/DDBJ whole genome shotgun (WGS) entry which is preliminary data.</text>
</comment>
<protein>
    <submittedName>
        <fullName evidence="4">Leucine-rich repeat/Leucine rich repeat</fullName>
    </submittedName>
</protein>
<proteinExistence type="predicted"/>
<dbReference type="PANTHER" id="PTHR46759">
    <property type="entry name" value="LEUCINE-RICH REPEAT-CONTAINING PROTEIN 72"/>
    <property type="match status" value="1"/>
</dbReference>
<feature type="compositionally biased region" description="Gly residues" evidence="3">
    <location>
        <begin position="859"/>
        <end position="876"/>
    </location>
</feature>
<dbReference type="PANTHER" id="PTHR46759:SF1">
    <property type="entry name" value="LEUCINE-RICH REPEAT-CONTAINING PROTEIN 72"/>
    <property type="match status" value="1"/>
</dbReference>
<dbReference type="Gene3D" id="3.80.10.10">
    <property type="entry name" value="Ribonuclease Inhibitor"/>
    <property type="match status" value="1"/>
</dbReference>
<feature type="region of interest" description="Disordered" evidence="3">
    <location>
        <begin position="1265"/>
        <end position="1284"/>
    </location>
</feature>
<evidence type="ECO:0000256" key="2">
    <source>
        <dbReference type="ARBA" id="ARBA00022737"/>
    </source>
</evidence>
<dbReference type="EMBL" id="JAECZO010000038">
    <property type="protein sequence ID" value="KAK7194552.1"/>
    <property type="molecule type" value="Genomic_DNA"/>
</dbReference>
<feature type="compositionally biased region" description="Low complexity" evidence="3">
    <location>
        <begin position="422"/>
        <end position="439"/>
    </location>
</feature>
<evidence type="ECO:0000256" key="1">
    <source>
        <dbReference type="ARBA" id="ARBA00022614"/>
    </source>
</evidence>
<feature type="region of interest" description="Disordered" evidence="3">
    <location>
        <begin position="497"/>
        <end position="523"/>
    </location>
</feature>
<feature type="compositionally biased region" description="Gly residues" evidence="3">
    <location>
        <begin position="829"/>
        <end position="844"/>
    </location>
</feature>
<dbReference type="InterPro" id="IPR032675">
    <property type="entry name" value="LRR_dom_sf"/>
</dbReference>
<evidence type="ECO:0000313" key="5">
    <source>
        <dbReference type="Proteomes" id="UP001430356"/>
    </source>
</evidence>
<dbReference type="PROSITE" id="PS51450">
    <property type="entry name" value="LRR"/>
    <property type="match status" value="1"/>
</dbReference>
<keyword evidence="2" id="KW-0677">Repeat</keyword>
<feature type="compositionally biased region" description="Low complexity" evidence="3">
    <location>
        <begin position="1118"/>
        <end position="1146"/>
    </location>
</feature>
<dbReference type="Proteomes" id="UP001430356">
    <property type="component" value="Unassembled WGS sequence"/>
</dbReference>
<dbReference type="InterPro" id="IPR001611">
    <property type="entry name" value="Leu-rich_rpt"/>
</dbReference>
<feature type="compositionally biased region" description="Low complexity" evidence="3">
    <location>
        <begin position="274"/>
        <end position="283"/>
    </location>
</feature>
<keyword evidence="1" id="KW-0433">Leucine-rich repeat</keyword>
<dbReference type="Pfam" id="PF14580">
    <property type="entry name" value="LRR_9"/>
    <property type="match status" value="1"/>
</dbReference>
<feature type="compositionally biased region" description="Low complexity" evidence="3">
    <location>
        <begin position="1096"/>
        <end position="1105"/>
    </location>
</feature>
<feature type="compositionally biased region" description="Low complexity" evidence="3">
    <location>
        <begin position="497"/>
        <end position="509"/>
    </location>
</feature>
<gene>
    <name evidence="4" type="ORF">NESM_000372700</name>
</gene>
<evidence type="ECO:0000313" key="4">
    <source>
        <dbReference type="EMBL" id="KAK7194552.1"/>
    </source>
</evidence>
<dbReference type="SUPFAM" id="SSF52075">
    <property type="entry name" value="Outer arm dynein light chain 1"/>
    <property type="match status" value="1"/>
</dbReference>
<evidence type="ECO:0000256" key="3">
    <source>
        <dbReference type="SAM" id="MobiDB-lite"/>
    </source>
</evidence>
<feature type="region of interest" description="Disordered" evidence="3">
    <location>
        <begin position="22"/>
        <end position="41"/>
    </location>
</feature>
<feature type="region of interest" description="Disordered" evidence="3">
    <location>
        <begin position="1084"/>
        <end position="1148"/>
    </location>
</feature>
<feature type="region of interest" description="Disordered" evidence="3">
    <location>
        <begin position="823"/>
        <end position="882"/>
    </location>
</feature>
<dbReference type="InterPro" id="IPR042655">
    <property type="entry name" value="LRC72"/>
</dbReference>
<feature type="compositionally biased region" description="Low complexity" evidence="3">
    <location>
        <begin position="985"/>
        <end position="994"/>
    </location>
</feature>
<name>A0AAW0EKG1_9TRYP</name>
<organism evidence="4 5">
    <name type="scientific">Novymonas esmeraldas</name>
    <dbReference type="NCBI Taxonomy" id="1808958"/>
    <lineage>
        <taxon>Eukaryota</taxon>
        <taxon>Discoba</taxon>
        <taxon>Euglenozoa</taxon>
        <taxon>Kinetoplastea</taxon>
        <taxon>Metakinetoplastina</taxon>
        <taxon>Trypanosomatida</taxon>
        <taxon>Trypanosomatidae</taxon>
        <taxon>Novymonas</taxon>
    </lineage>
</organism>
<accession>A0AAW0EKG1</accession>
<feature type="compositionally biased region" description="Low complexity" evidence="3">
    <location>
        <begin position="963"/>
        <end position="977"/>
    </location>
</feature>
<feature type="region of interest" description="Disordered" evidence="3">
    <location>
        <begin position="946"/>
        <end position="994"/>
    </location>
</feature>
<keyword evidence="5" id="KW-1185">Reference proteome</keyword>
<feature type="region of interest" description="Disordered" evidence="3">
    <location>
        <begin position="263"/>
        <end position="298"/>
    </location>
</feature>